<comment type="caution">
    <text evidence="2">The sequence shown here is derived from an EMBL/GenBank/DDBJ whole genome shotgun (WGS) entry which is preliminary data.</text>
</comment>
<protein>
    <submittedName>
        <fullName evidence="2">Uncharacterized protein</fullName>
    </submittedName>
</protein>
<proteinExistence type="predicted"/>
<dbReference type="AlphaFoldDB" id="A0A1S8B093"/>
<keyword evidence="1" id="KW-1133">Transmembrane helix</keyword>
<dbReference type="EMBL" id="LWLN01000001">
    <property type="protein sequence ID" value="OLZ42044.1"/>
    <property type="molecule type" value="Genomic_DNA"/>
</dbReference>
<dbReference type="Proteomes" id="UP000189370">
    <property type="component" value="Unassembled WGS sequence"/>
</dbReference>
<feature type="transmembrane region" description="Helical" evidence="1">
    <location>
        <begin position="21"/>
        <end position="43"/>
    </location>
</feature>
<keyword evidence="1" id="KW-0812">Transmembrane</keyword>
<accession>A0A1S8B093</accession>
<keyword evidence="1" id="KW-0472">Membrane</keyword>
<dbReference type="RefSeq" id="WP_076147184.1">
    <property type="nucleotide sequence ID" value="NZ_LWLN01000001.1"/>
</dbReference>
<evidence type="ECO:0000313" key="2">
    <source>
        <dbReference type="EMBL" id="OLZ42044.1"/>
    </source>
</evidence>
<name>A0A1S8B093_9EURY</name>
<evidence type="ECO:0000313" key="3">
    <source>
        <dbReference type="Proteomes" id="UP000189370"/>
    </source>
</evidence>
<dbReference type="OrthoDB" id="194950at2157"/>
<gene>
    <name evidence="2" type="ORF">A6E15_14160</name>
</gene>
<keyword evidence="3" id="KW-1185">Reference proteome</keyword>
<reference evidence="3" key="1">
    <citation type="submission" date="2016-04" db="EMBL/GenBank/DDBJ databases">
        <authorList>
            <person name="Chen S.-C."/>
            <person name="Lai M.-C."/>
        </authorList>
    </citation>
    <scope>NUCLEOTIDE SEQUENCE [LARGE SCALE GENOMIC DNA]</scope>
    <source>
        <strain evidence="3">AB14</strain>
    </source>
</reference>
<organism evidence="2 3">
    <name type="scientific">Natrinema saccharevitans</name>
    <dbReference type="NCBI Taxonomy" id="301967"/>
    <lineage>
        <taxon>Archaea</taxon>
        <taxon>Methanobacteriati</taxon>
        <taxon>Methanobacteriota</taxon>
        <taxon>Stenosarchaea group</taxon>
        <taxon>Halobacteria</taxon>
        <taxon>Halobacteriales</taxon>
        <taxon>Natrialbaceae</taxon>
        <taxon>Natrinema</taxon>
    </lineage>
</organism>
<sequence length="89" mass="9709">MSARDDSGNERKPFPRRLAELGVSIVVLTGVTVVVGYGGWAVLTLLAKLGGPDPKTADGDPLRERLLAWPDRNREFMRNDGRGVLPLKP</sequence>
<evidence type="ECO:0000256" key="1">
    <source>
        <dbReference type="SAM" id="Phobius"/>
    </source>
</evidence>